<sequence length="139" mass="15664">MCLFSALTSYSKHLKTTPALSPEQVICNVWKGKKQRVLWSKIGPYKLFTKNMMGLAPQKKLESEIVNAYLHNLASRLQSSGVAAFLIDSYQMSAIWRGSKKGLKKLDPSGYDVLFGAVCDSNHWTFIAMYPKEGKIHLH</sequence>
<dbReference type="EMBL" id="JAUYZG010000006">
    <property type="protein sequence ID" value="KAK2905450.1"/>
    <property type="molecule type" value="Genomic_DNA"/>
</dbReference>
<dbReference type="InterPro" id="IPR038765">
    <property type="entry name" value="Papain-like_cys_pep_sf"/>
</dbReference>
<proteinExistence type="predicted"/>
<reference evidence="1" key="1">
    <citation type="submission" date="2023-08" db="EMBL/GenBank/DDBJ databases">
        <title>Chromosome-level Genome Assembly of mud carp (Cirrhinus molitorella).</title>
        <authorList>
            <person name="Liu H."/>
        </authorList>
    </citation>
    <scope>NUCLEOTIDE SEQUENCE</scope>
    <source>
        <strain evidence="1">Prfri</strain>
        <tissue evidence="1">Muscle</tissue>
    </source>
</reference>
<evidence type="ECO:0000313" key="1">
    <source>
        <dbReference type="EMBL" id="KAK2905450.1"/>
    </source>
</evidence>
<gene>
    <name evidence="1" type="ORF">Q8A67_007249</name>
</gene>
<dbReference type="Gene3D" id="3.40.395.10">
    <property type="entry name" value="Adenoviral Proteinase, Chain A"/>
    <property type="match status" value="1"/>
</dbReference>
<dbReference type="AlphaFoldDB" id="A0AA88Q5R7"/>
<organism evidence="1 2">
    <name type="scientific">Cirrhinus molitorella</name>
    <name type="common">mud carp</name>
    <dbReference type="NCBI Taxonomy" id="172907"/>
    <lineage>
        <taxon>Eukaryota</taxon>
        <taxon>Metazoa</taxon>
        <taxon>Chordata</taxon>
        <taxon>Craniata</taxon>
        <taxon>Vertebrata</taxon>
        <taxon>Euteleostomi</taxon>
        <taxon>Actinopterygii</taxon>
        <taxon>Neopterygii</taxon>
        <taxon>Teleostei</taxon>
        <taxon>Ostariophysi</taxon>
        <taxon>Cypriniformes</taxon>
        <taxon>Cyprinidae</taxon>
        <taxon>Labeoninae</taxon>
        <taxon>Labeonini</taxon>
        <taxon>Cirrhinus</taxon>
    </lineage>
</organism>
<evidence type="ECO:0000313" key="2">
    <source>
        <dbReference type="Proteomes" id="UP001187343"/>
    </source>
</evidence>
<keyword evidence="2" id="KW-1185">Reference proteome</keyword>
<name>A0AA88Q5R7_9TELE</name>
<comment type="caution">
    <text evidence="1">The sequence shown here is derived from an EMBL/GenBank/DDBJ whole genome shotgun (WGS) entry which is preliminary data.</text>
</comment>
<protein>
    <submittedName>
        <fullName evidence="1">Uncharacterized protein</fullName>
    </submittedName>
</protein>
<dbReference type="SUPFAM" id="SSF54001">
    <property type="entry name" value="Cysteine proteinases"/>
    <property type="match status" value="1"/>
</dbReference>
<accession>A0AA88Q5R7</accession>
<dbReference type="Proteomes" id="UP001187343">
    <property type="component" value="Unassembled WGS sequence"/>
</dbReference>